<dbReference type="VEuPathDB" id="CryptoDB:Cvel_2172"/>
<protein>
    <submittedName>
        <fullName evidence="2">Uncharacterized protein</fullName>
    </submittedName>
</protein>
<dbReference type="AlphaFoldDB" id="A0A0G4IBA0"/>
<feature type="compositionally biased region" description="Low complexity" evidence="1">
    <location>
        <begin position="219"/>
        <end position="235"/>
    </location>
</feature>
<organism evidence="2">
    <name type="scientific">Chromera velia CCMP2878</name>
    <dbReference type="NCBI Taxonomy" id="1169474"/>
    <lineage>
        <taxon>Eukaryota</taxon>
        <taxon>Sar</taxon>
        <taxon>Alveolata</taxon>
        <taxon>Colpodellida</taxon>
        <taxon>Chromeraceae</taxon>
        <taxon>Chromera</taxon>
    </lineage>
</organism>
<evidence type="ECO:0000313" key="2">
    <source>
        <dbReference type="EMBL" id="CEM54429.1"/>
    </source>
</evidence>
<feature type="region of interest" description="Disordered" evidence="1">
    <location>
        <begin position="213"/>
        <end position="235"/>
    </location>
</feature>
<proteinExistence type="predicted"/>
<reference evidence="2" key="1">
    <citation type="submission" date="2014-11" db="EMBL/GenBank/DDBJ databases">
        <authorList>
            <person name="Otto D Thomas"/>
            <person name="Naeem Raeece"/>
        </authorList>
    </citation>
    <scope>NUCLEOTIDE SEQUENCE</scope>
</reference>
<name>A0A0G4IBA0_9ALVE</name>
<evidence type="ECO:0000256" key="1">
    <source>
        <dbReference type="SAM" id="MobiDB-lite"/>
    </source>
</evidence>
<sequence>MGVAPSFTLRVTVVLACRNEERLMQPLLYLESVINIYGSKERRLIEALAACHCEKKKTNVFRYSRAHSGSTFTFSSVAGREGSSNTLSSPKEKIESESEVIDERASAVLLSVMRKREEPGSRAIGIRRGLAFFGYLSRSNCRLFLLSPSAKKCCQTSSLTNAHVKLPMAAAALCVVRSDRAGLTLLSLGIRESLGGCDGAGVAPDLGTNSITSPWGWNSGSDAAGGADGESGTAC</sequence>
<gene>
    <name evidence="2" type="ORF">Cvel_2172</name>
</gene>
<accession>A0A0G4IBA0</accession>
<dbReference type="EMBL" id="CDMZ01005787">
    <property type="protein sequence ID" value="CEM54429.1"/>
    <property type="molecule type" value="Genomic_DNA"/>
</dbReference>